<evidence type="ECO:0000313" key="3">
    <source>
        <dbReference type="Proteomes" id="UP000541810"/>
    </source>
</evidence>
<dbReference type="PANTHER" id="PTHR42886">
    <property type="entry name" value="RE40534P-RELATED"/>
    <property type="match status" value="1"/>
</dbReference>
<organism evidence="2 3">
    <name type="scientific">Algisphaera agarilytica</name>
    <dbReference type="NCBI Taxonomy" id="1385975"/>
    <lineage>
        <taxon>Bacteria</taxon>
        <taxon>Pseudomonadati</taxon>
        <taxon>Planctomycetota</taxon>
        <taxon>Phycisphaerae</taxon>
        <taxon>Phycisphaerales</taxon>
        <taxon>Phycisphaeraceae</taxon>
        <taxon>Algisphaera</taxon>
    </lineage>
</organism>
<dbReference type="SUPFAM" id="SSF53474">
    <property type="entry name" value="alpha/beta-Hydrolases"/>
    <property type="match status" value="1"/>
</dbReference>
<protein>
    <submittedName>
        <fullName evidence="2">Pimeloyl-ACP methyl ester carboxylesterase</fullName>
    </submittedName>
</protein>
<dbReference type="AlphaFoldDB" id="A0A7X0LLK4"/>
<dbReference type="RefSeq" id="WP_184678597.1">
    <property type="nucleotide sequence ID" value="NZ_JACHGY010000001.1"/>
</dbReference>
<gene>
    <name evidence="2" type="ORF">HNQ40_002908</name>
</gene>
<dbReference type="Proteomes" id="UP000541810">
    <property type="component" value="Unassembled WGS sequence"/>
</dbReference>
<accession>A0A7X0LLK4</accession>
<name>A0A7X0LLK4_9BACT</name>
<dbReference type="PANTHER" id="PTHR42886:SF53">
    <property type="entry name" value="ALPHA_BETA-HYDROLASES SUPERFAMILY PROTEIN"/>
    <property type="match status" value="1"/>
</dbReference>
<comment type="caution">
    <text evidence="2">The sequence shown here is derived from an EMBL/GenBank/DDBJ whole genome shotgun (WGS) entry which is preliminary data.</text>
</comment>
<dbReference type="InterPro" id="IPR029058">
    <property type="entry name" value="AB_hydrolase_fold"/>
</dbReference>
<dbReference type="EMBL" id="JACHGY010000001">
    <property type="protein sequence ID" value="MBB6431102.1"/>
    <property type="molecule type" value="Genomic_DNA"/>
</dbReference>
<proteinExistence type="predicted"/>
<dbReference type="InterPro" id="IPR000073">
    <property type="entry name" value="AB_hydrolase_1"/>
</dbReference>
<keyword evidence="3" id="KW-1185">Reference proteome</keyword>
<dbReference type="Pfam" id="PF12697">
    <property type="entry name" value="Abhydrolase_6"/>
    <property type="match status" value="1"/>
</dbReference>
<sequence>MPQPDQETATEEWELVGSDRQPIYGCTHSLTQSAQPIGQVVICHGFKGYMDYGFMPRLADTLAQQNIVAHRFNFSHSGMTRDYETFATPELFERDTWNRQVFDLSQVIDQICGKQQLPTVLIGHSRGGITALLTASRLPEALIAGVITAASPADAGRLEPEARDLLLREGRIASPSGRTGQLLYVGRNWLTEIEADPEEHDPLLASAKLGARATHLHGEDDATVSIDDLNRYAAANPAASTHTISSANHVFNAPNPLPAEDQLPPQTADLFKVIRETLGSTFGVA</sequence>
<evidence type="ECO:0000259" key="1">
    <source>
        <dbReference type="Pfam" id="PF12697"/>
    </source>
</evidence>
<evidence type="ECO:0000313" key="2">
    <source>
        <dbReference type="EMBL" id="MBB6431102.1"/>
    </source>
</evidence>
<reference evidence="2 3" key="1">
    <citation type="submission" date="2020-08" db="EMBL/GenBank/DDBJ databases">
        <title>Genomic Encyclopedia of Type Strains, Phase IV (KMG-IV): sequencing the most valuable type-strain genomes for metagenomic binning, comparative biology and taxonomic classification.</title>
        <authorList>
            <person name="Goeker M."/>
        </authorList>
    </citation>
    <scope>NUCLEOTIDE SEQUENCE [LARGE SCALE GENOMIC DNA]</scope>
    <source>
        <strain evidence="2 3">DSM 103725</strain>
    </source>
</reference>
<dbReference type="Gene3D" id="3.40.50.1820">
    <property type="entry name" value="alpha/beta hydrolase"/>
    <property type="match status" value="1"/>
</dbReference>
<feature type="domain" description="AB hydrolase-1" evidence="1">
    <location>
        <begin position="40"/>
        <end position="253"/>
    </location>
</feature>